<evidence type="ECO:0000313" key="3">
    <source>
        <dbReference type="Proteomes" id="UP000186817"/>
    </source>
</evidence>
<evidence type="ECO:0000256" key="1">
    <source>
        <dbReference type="SAM" id="MobiDB-lite"/>
    </source>
</evidence>
<dbReference type="OrthoDB" id="407509at2759"/>
<dbReference type="SUPFAM" id="SSF56219">
    <property type="entry name" value="DNase I-like"/>
    <property type="match status" value="1"/>
</dbReference>
<sequence length="1745" mass="190494">MGRGWGYNKGGGYSPSAYWQYWDGTWSAAQKRNSKGGSWKGKAEPSAPHFPAYDARGQETATPKGGKGLGEYQDAWAVEAAEPVEDMVTQVQSQINYTRKTEAKVRSLEAAKAKKEAMWGKYFEELKKAYVRELSRYQKAMSKIEQDLTTATTTRDEARRALQQFDFRTLGEEDSQATEALATEWHALTASWQREQEATNDQAILQRSRQLLPPLQSAPGMGQAAAMGALNGAMMTPDVAARLLLATLAGQPMTGQPVPGPAPAHPPAATAEGKAAEQIDKPEGTATKHPEHGPEVAPPYVASPSTRLGEAPSPSATKPPPRPRQRLPVKGQAIHPVHTQVPTTLSDKLNAKRGVLQPFGRPSGENAAPLNTHAMKQEMPGHPAPTDIEVDMTAEDDTDDEPPPIPPGPTLDGLGCSYLELHCVVQAPGSRPEGSFVQVPVVFVDGVSVPLGFSLPLSSGDRTLDNCGSTSQTDRVVSFGLLAHSERDAATLLPVYEADDIPVPPPAERETATTEGHIVQAYCFVMAPSYHAEILSLPLHLPITVDGICAEVKAALRTLELRFAFQVVPTLPQIGVDFASFVAIPTWVQAAGKQVVVFDFHDVGGPVYASIVHSRMNHWDCEVETHPGMRPAATSFCETGGTGQTASGQNVEEALTQRAEAGETDMMHHVLDRVGVTSRLQMRLVSTPTVALHQQLETLMMNSLSCILWFLLQIFSSFASPLTFGYQPPLKRQYPVYKVNEDMQTGCDPVPLANEGQHQVSAARLPTDAARLPVIQAVFPQPQGSHALCIASPEWETSGAIVAVDCRSLDGRLFALHLVGRVTRGGLLIAAQIPEDADVTVYIGNQPWPLVDGPSVDLIPGELFFITPSGAPHHVVVSLQDMLVSPGGWTAFAHRGVSVRAVIAALNHTNFLPSQHSRPAICFVDARNYHLDRSTTTQQGDPTLPMILSTMTMMMLMIMMIRLIITLPDPLKVCPNPRDKLSRDIELELVNLVTLLEQSARWAATWAIEYGHRFQAPEDSHNRCLPLWPSILFKHPLCAWAWMAHLRSPALPTLFAIESEAHRMQSQQLHSVQAPSFGIKQTCQIGKGIAFSFKLVSYNTLTLFDPTAAKGRAAREHVGLMIRGKRDLMKQQFLHANTWLIGLQETRLPETGTLPDKGFLMISSAATSEGSYGCALWVNLAQPFAYIGRTPCRAAREDIVVSSFSPRHLQVQIDTPWIRFTVLVAHGPSAIRNDDQAKLFWEQRRNELARRPEGSEVLLLVDANSCLGSIPSAAVGQHAQEAESAAGFHFHSFLLDVGCLLPATFADWHTGQSWTWTAPGDNPVRHRIDYVGVPERPSSEPTLTQRATVVATLSRAPQISWELDVDGHFSQLVPLLQQSVSSAIPDSEQTPQQPYLSVDTLQLVRWRSAFRAYIRVENAEQRRRLLSVIFAALYHHAQGTVFNPNTLALVPGWLAQIDISIARAVAALEELTNRIRRAIKLDRAAYLQGLVQNLSLKEVLQPKKLYAAVRKAFPQARSSRRSLLSPLPAIRMADGSLACSAEERNERWRGYFAEQEAGDVLTDSTYAEFFLHPDIPVQGQHTAFSVAALPTLSEVESSILSLKFRKASGPDGITAEILRIAPQAVAVTLYPLFLKATLAVREPVEWHGGNLIALAKRATKALECSGYRSTLLASVVGKIHHKILRSKLEPYLGATKSGLQAGTSAGVGVDMISLAVKAFRGVEEHLTALVSDLFRGYCGITGGPH</sequence>
<keyword evidence="3" id="KW-1185">Reference proteome</keyword>
<dbReference type="InterPro" id="IPR036691">
    <property type="entry name" value="Endo/exonu/phosph_ase_sf"/>
</dbReference>
<evidence type="ECO:0000313" key="2">
    <source>
        <dbReference type="EMBL" id="OLP98946.1"/>
    </source>
</evidence>
<dbReference type="Proteomes" id="UP000186817">
    <property type="component" value="Unassembled WGS sequence"/>
</dbReference>
<feature type="region of interest" description="Disordered" evidence="1">
    <location>
        <begin position="252"/>
        <end position="350"/>
    </location>
</feature>
<dbReference type="Gene3D" id="3.60.10.10">
    <property type="entry name" value="Endonuclease/exonuclease/phosphatase"/>
    <property type="match status" value="1"/>
</dbReference>
<protein>
    <submittedName>
        <fullName evidence="2">Uncharacterized protein</fullName>
    </submittedName>
</protein>
<dbReference type="EMBL" id="LSRX01000380">
    <property type="protein sequence ID" value="OLP98946.1"/>
    <property type="molecule type" value="Genomic_DNA"/>
</dbReference>
<feature type="region of interest" description="Disordered" evidence="1">
    <location>
        <begin position="30"/>
        <end position="68"/>
    </location>
</feature>
<organism evidence="2 3">
    <name type="scientific">Symbiodinium microadriaticum</name>
    <name type="common">Dinoflagellate</name>
    <name type="synonym">Zooxanthella microadriatica</name>
    <dbReference type="NCBI Taxonomy" id="2951"/>
    <lineage>
        <taxon>Eukaryota</taxon>
        <taxon>Sar</taxon>
        <taxon>Alveolata</taxon>
        <taxon>Dinophyceae</taxon>
        <taxon>Suessiales</taxon>
        <taxon>Symbiodiniaceae</taxon>
        <taxon>Symbiodinium</taxon>
    </lineage>
</organism>
<comment type="caution">
    <text evidence="2">The sequence shown here is derived from an EMBL/GenBank/DDBJ whole genome shotgun (WGS) entry which is preliminary data.</text>
</comment>
<gene>
    <name evidence="2" type="ORF">AK812_SmicGene18560</name>
</gene>
<proteinExistence type="predicted"/>
<feature type="compositionally biased region" description="Basic and acidic residues" evidence="1">
    <location>
        <begin position="274"/>
        <end position="294"/>
    </location>
</feature>
<accession>A0A1Q9DUU9</accession>
<reference evidence="2 3" key="1">
    <citation type="submission" date="2016-02" db="EMBL/GenBank/DDBJ databases">
        <title>Genome analysis of coral dinoflagellate symbionts highlights evolutionary adaptations to a symbiotic lifestyle.</title>
        <authorList>
            <person name="Aranda M."/>
            <person name="Li Y."/>
            <person name="Liew Y.J."/>
            <person name="Baumgarten S."/>
            <person name="Simakov O."/>
            <person name="Wilson M."/>
            <person name="Piel J."/>
            <person name="Ashoor H."/>
            <person name="Bougouffa S."/>
            <person name="Bajic V.B."/>
            <person name="Ryu T."/>
            <person name="Ravasi T."/>
            <person name="Bayer T."/>
            <person name="Micklem G."/>
            <person name="Kim H."/>
            <person name="Bhak J."/>
            <person name="Lajeunesse T.C."/>
            <person name="Voolstra C.R."/>
        </authorList>
    </citation>
    <scope>NUCLEOTIDE SEQUENCE [LARGE SCALE GENOMIC DNA]</scope>
    <source>
        <strain evidence="2 3">CCMP2467</strain>
    </source>
</reference>
<name>A0A1Q9DUU9_SYMMI</name>